<keyword evidence="6" id="KW-0175">Coiled coil</keyword>
<evidence type="ECO:0000256" key="3">
    <source>
        <dbReference type="ARBA" id="ARBA00022553"/>
    </source>
</evidence>
<dbReference type="RefSeq" id="WP_266125181.1">
    <property type="nucleotide sequence ID" value="NZ_JAJHNU010000001.1"/>
</dbReference>
<dbReference type="SMART" id="SM01080">
    <property type="entry name" value="CHASE2"/>
    <property type="match status" value="1"/>
</dbReference>
<proteinExistence type="predicted"/>
<evidence type="ECO:0000256" key="4">
    <source>
        <dbReference type="ARBA" id="ARBA00022679"/>
    </source>
</evidence>
<evidence type="ECO:0000256" key="2">
    <source>
        <dbReference type="ARBA" id="ARBA00012438"/>
    </source>
</evidence>
<dbReference type="SUPFAM" id="SSF55874">
    <property type="entry name" value="ATPase domain of HSP90 chaperone/DNA topoisomerase II/histidine kinase"/>
    <property type="match status" value="1"/>
</dbReference>
<keyword evidence="7" id="KW-0472">Membrane</keyword>
<evidence type="ECO:0000256" key="1">
    <source>
        <dbReference type="ARBA" id="ARBA00000085"/>
    </source>
</evidence>
<evidence type="ECO:0000313" key="10">
    <source>
        <dbReference type="Proteomes" id="UP001168613"/>
    </source>
</evidence>
<dbReference type="EMBL" id="JAJHNU010000001">
    <property type="protein sequence ID" value="MDN4119825.1"/>
    <property type="molecule type" value="Genomic_DNA"/>
</dbReference>
<comment type="caution">
    <text evidence="9">The sequence shown here is derived from an EMBL/GenBank/DDBJ whole genome shotgun (WGS) entry which is preliminary data.</text>
</comment>
<reference evidence="9" key="1">
    <citation type="submission" date="2021-11" db="EMBL/GenBank/DDBJ databases">
        <title>Draft genome sequence of Alcaligenes endophyticus type strain CCUG 75668T.</title>
        <authorList>
            <person name="Salva-Serra F."/>
            <person name="Duran R.E."/>
            <person name="Seeger M."/>
            <person name="Moore E.R.B."/>
            <person name="Jaen-Luchoro D."/>
        </authorList>
    </citation>
    <scope>NUCLEOTIDE SEQUENCE</scope>
    <source>
        <strain evidence="9">CCUG 75668</strain>
    </source>
</reference>
<feature type="domain" description="Histidine kinase" evidence="8">
    <location>
        <begin position="438"/>
        <end position="651"/>
    </location>
</feature>
<dbReference type="PANTHER" id="PTHR43047">
    <property type="entry name" value="TWO-COMPONENT HISTIDINE PROTEIN KINASE"/>
    <property type="match status" value="1"/>
</dbReference>
<feature type="transmembrane region" description="Helical" evidence="7">
    <location>
        <begin position="302"/>
        <end position="320"/>
    </location>
</feature>
<dbReference type="InterPro" id="IPR007890">
    <property type="entry name" value="CHASE2"/>
</dbReference>
<dbReference type="SMART" id="SM00387">
    <property type="entry name" value="HATPase_c"/>
    <property type="match status" value="1"/>
</dbReference>
<sequence>MPASTDQTASKSLNSQLQQEWRLVTLFLFVLTLVLSVYRSDIGLSRLDNTFYDFTLALGPPQTPPTDIALIAIDDGSIAKIGYWPWRRDIHAQLLERLEGARAIGLDMVFQEANPAYPTDDQTLAAAIAENGAVVLPQIYHPQTNRIAQPLAELRKQAAALGYINIYPDADGVVRKVKLRHTLPNGEELLHFAPTMLQVGQEGQALAPILDKESNSTRYIPYAGRPGHFNTYPYYSVLQGNYPPDYFKNKYVLIGAWSSGLGDSFSTPMSKAEQSTMSGMEILANILQASEQGKWIDVPPDWLNALLSFIPVLLVCLLLLKQSPRLAFLTLTFALIGIFLLDWVAMHVFGLWIPPTASLLVTTLAYPLWHWRSQEAALRQVSQDLEKLQRDYPEIRAAMSSSRSEQQARSLPQRLSLLHKSIDLLRRAQTRREETLRFISHDMRAPQNSLLALSALQKEATDKMSSEQLLEHVDIYASQTLELVDNFINLARAEAMDMVLKPVNLADLLADSMDLAWAAAQRKKVQLNYATTTEAWVMGNAPMLRRVLTNLIENAIKYGPENNDITASFTLSEKTVLLQISDHGWGISAEHLPHLFEPYHRAHADGNDTPSGSGLGLAFVKTVINRHDGDISVQSELGHGSIFSISLTATAPSEH</sequence>
<dbReference type="InterPro" id="IPR036890">
    <property type="entry name" value="HATPase_C_sf"/>
</dbReference>
<keyword evidence="5" id="KW-0418">Kinase</keyword>
<dbReference type="Gene3D" id="1.10.287.130">
    <property type="match status" value="1"/>
</dbReference>
<dbReference type="SUPFAM" id="SSF47384">
    <property type="entry name" value="Homodimeric domain of signal transducing histidine kinase"/>
    <property type="match status" value="1"/>
</dbReference>
<evidence type="ECO:0000256" key="6">
    <source>
        <dbReference type="SAM" id="Coils"/>
    </source>
</evidence>
<accession>A0ABT8EF72</accession>
<organism evidence="9 10">
    <name type="scientific">Alcaligenes endophyticus</name>
    <dbReference type="NCBI Taxonomy" id="1929088"/>
    <lineage>
        <taxon>Bacteria</taxon>
        <taxon>Pseudomonadati</taxon>
        <taxon>Pseudomonadota</taxon>
        <taxon>Betaproteobacteria</taxon>
        <taxon>Burkholderiales</taxon>
        <taxon>Alcaligenaceae</taxon>
        <taxon>Alcaligenes</taxon>
    </lineage>
</organism>
<evidence type="ECO:0000259" key="8">
    <source>
        <dbReference type="PROSITE" id="PS50109"/>
    </source>
</evidence>
<keyword evidence="7" id="KW-0812">Transmembrane</keyword>
<dbReference type="InterPro" id="IPR005467">
    <property type="entry name" value="His_kinase_dom"/>
</dbReference>
<dbReference type="InterPro" id="IPR036097">
    <property type="entry name" value="HisK_dim/P_sf"/>
</dbReference>
<dbReference type="Pfam" id="PF02518">
    <property type="entry name" value="HATPase_c"/>
    <property type="match status" value="1"/>
</dbReference>
<dbReference type="Pfam" id="PF05226">
    <property type="entry name" value="CHASE2"/>
    <property type="match status" value="1"/>
</dbReference>
<feature type="coiled-coil region" evidence="6">
    <location>
        <begin position="371"/>
        <end position="398"/>
    </location>
</feature>
<comment type="catalytic activity">
    <reaction evidence="1">
        <text>ATP + protein L-histidine = ADP + protein N-phospho-L-histidine.</text>
        <dbReference type="EC" id="2.7.13.3"/>
    </reaction>
</comment>
<dbReference type="EC" id="2.7.13.3" evidence="2"/>
<keyword evidence="4" id="KW-0808">Transferase</keyword>
<gene>
    <name evidence="9" type="ORF">LMS43_00830</name>
</gene>
<dbReference type="CDD" id="cd00075">
    <property type="entry name" value="HATPase"/>
    <property type="match status" value="1"/>
</dbReference>
<dbReference type="PROSITE" id="PS50109">
    <property type="entry name" value="HIS_KIN"/>
    <property type="match status" value="1"/>
</dbReference>
<dbReference type="PRINTS" id="PR00344">
    <property type="entry name" value="BCTRLSENSOR"/>
</dbReference>
<evidence type="ECO:0000256" key="7">
    <source>
        <dbReference type="SAM" id="Phobius"/>
    </source>
</evidence>
<feature type="transmembrane region" description="Helical" evidence="7">
    <location>
        <begin position="21"/>
        <end position="38"/>
    </location>
</feature>
<evidence type="ECO:0000313" key="9">
    <source>
        <dbReference type="EMBL" id="MDN4119825.1"/>
    </source>
</evidence>
<feature type="transmembrane region" description="Helical" evidence="7">
    <location>
        <begin position="327"/>
        <end position="345"/>
    </location>
</feature>
<keyword evidence="7" id="KW-1133">Transmembrane helix</keyword>
<name>A0ABT8EF72_9BURK</name>
<dbReference type="PANTHER" id="PTHR43047:SF72">
    <property type="entry name" value="OSMOSENSING HISTIDINE PROTEIN KINASE SLN1"/>
    <property type="match status" value="1"/>
</dbReference>
<dbReference type="CDD" id="cd00082">
    <property type="entry name" value="HisKA"/>
    <property type="match status" value="1"/>
</dbReference>
<keyword evidence="10" id="KW-1185">Reference proteome</keyword>
<dbReference type="InterPro" id="IPR003661">
    <property type="entry name" value="HisK_dim/P_dom"/>
</dbReference>
<evidence type="ECO:0000256" key="5">
    <source>
        <dbReference type="ARBA" id="ARBA00022777"/>
    </source>
</evidence>
<dbReference type="Gene3D" id="3.30.565.10">
    <property type="entry name" value="Histidine kinase-like ATPase, C-terminal domain"/>
    <property type="match status" value="1"/>
</dbReference>
<dbReference type="InterPro" id="IPR004358">
    <property type="entry name" value="Sig_transdc_His_kin-like_C"/>
</dbReference>
<keyword evidence="3" id="KW-0597">Phosphoprotein</keyword>
<dbReference type="Proteomes" id="UP001168613">
    <property type="component" value="Unassembled WGS sequence"/>
</dbReference>
<dbReference type="InterPro" id="IPR003594">
    <property type="entry name" value="HATPase_dom"/>
</dbReference>
<protein>
    <recommendedName>
        <fullName evidence="2">histidine kinase</fullName>
        <ecNumber evidence="2">2.7.13.3</ecNumber>
    </recommendedName>
</protein>